<sequence length="49" mass="5345">SDGVAAGALYLAGQESDIRLTQATICEPLDVHITTARQWFQEIEENIVA</sequence>
<dbReference type="Gene3D" id="1.10.472.10">
    <property type="entry name" value="Cyclin-like"/>
    <property type="match status" value="1"/>
</dbReference>
<dbReference type="EMBL" id="AOLW01000055">
    <property type="protein sequence ID" value="EMA15257.1"/>
    <property type="molecule type" value="Genomic_DNA"/>
</dbReference>
<keyword evidence="1" id="KW-0396">Initiation factor</keyword>
<organism evidence="1 2">
    <name type="scientific">Haloarcula amylolytica JCM 13557</name>
    <dbReference type="NCBI Taxonomy" id="1227452"/>
    <lineage>
        <taxon>Archaea</taxon>
        <taxon>Methanobacteriati</taxon>
        <taxon>Methanobacteriota</taxon>
        <taxon>Stenosarchaea group</taxon>
        <taxon>Halobacteria</taxon>
        <taxon>Halobacteriales</taxon>
        <taxon>Haloarculaceae</taxon>
        <taxon>Haloarcula</taxon>
    </lineage>
</organism>
<name>M0K1E8_9EURY</name>
<dbReference type="SUPFAM" id="SSF47954">
    <property type="entry name" value="Cyclin-like"/>
    <property type="match status" value="1"/>
</dbReference>
<protein>
    <submittedName>
        <fullName evidence="1">Transcription initiation factor TFB</fullName>
    </submittedName>
</protein>
<dbReference type="InterPro" id="IPR036915">
    <property type="entry name" value="Cyclin-like_sf"/>
</dbReference>
<reference evidence="1 2" key="1">
    <citation type="journal article" date="2014" name="PLoS Genet.">
        <title>Phylogenetically driven sequencing of extremely halophilic archaea reveals strategies for static and dynamic osmo-response.</title>
        <authorList>
            <person name="Becker E.A."/>
            <person name="Seitzer P.M."/>
            <person name="Tritt A."/>
            <person name="Larsen D."/>
            <person name="Krusor M."/>
            <person name="Yao A.I."/>
            <person name="Wu D."/>
            <person name="Madern D."/>
            <person name="Eisen J.A."/>
            <person name="Darling A.E."/>
            <person name="Facciotti M.T."/>
        </authorList>
    </citation>
    <scope>NUCLEOTIDE SEQUENCE [LARGE SCALE GENOMIC DNA]</scope>
    <source>
        <strain evidence="1 2">JCM 13557</strain>
    </source>
</reference>
<evidence type="ECO:0000313" key="1">
    <source>
        <dbReference type="EMBL" id="EMA15257.1"/>
    </source>
</evidence>
<keyword evidence="1" id="KW-0648">Protein biosynthesis</keyword>
<evidence type="ECO:0000313" key="2">
    <source>
        <dbReference type="Proteomes" id="UP000011623"/>
    </source>
</evidence>
<dbReference type="GO" id="GO:0003743">
    <property type="term" value="F:translation initiation factor activity"/>
    <property type="evidence" value="ECO:0007669"/>
    <property type="project" value="UniProtKB-KW"/>
</dbReference>
<keyword evidence="2" id="KW-1185">Reference proteome</keyword>
<dbReference type="Proteomes" id="UP000011623">
    <property type="component" value="Unassembled WGS sequence"/>
</dbReference>
<comment type="caution">
    <text evidence="1">The sequence shown here is derived from an EMBL/GenBank/DDBJ whole genome shotgun (WGS) entry which is preliminary data.</text>
</comment>
<accession>M0K1E8</accession>
<gene>
    <name evidence="1" type="ORF">C442_19676</name>
</gene>
<proteinExistence type="predicted"/>
<dbReference type="AlphaFoldDB" id="M0K1E8"/>
<feature type="non-terminal residue" evidence="1">
    <location>
        <position position="1"/>
    </location>
</feature>